<evidence type="ECO:0000313" key="2">
    <source>
        <dbReference type="EMBL" id="KAH0218902.1"/>
    </source>
</evidence>
<dbReference type="InterPro" id="IPR020843">
    <property type="entry name" value="ER"/>
</dbReference>
<dbReference type="SUPFAM" id="SSF50129">
    <property type="entry name" value="GroES-like"/>
    <property type="match status" value="1"/>
</dbReference>
<feature type="non-terminal residue" evidence="2">
    <location>
        <position position="524"/>
    </location>
</feature>
<dbReference type="PANTHER" id="PTHR43482">
    <property type="entry name" value="PROTEIN AST1-RELATED"/>
    <property type="match status" value="1"/>
</dbReference>
<dbReference type="GO" id="GO:0016491">
    <property type="term" value="F:oxidoreductase activity"/>
    <property type="evidence" value="ECO:0007669"/>
    <property type="project" value="InterPro"/>
</dbReference>
<feature type="non-terminal residue" evidence="2">
    <location>
        <position position="1"/>
    </location>
</feature>
<dbReference type="PANTHER" id="PTHR43482:SF1">
    <property type="entry name" value="PROTEIN AST1-RELATED"/>
    <property type="match status" value="1"/>
</dbReference>
<evidence type="ECO:0000259" key="1">
    <source>
        <dbReference type="SMART" id="SM00829"/>
    </source>
</evidence>
<protein>
    <submittedName>
        <fullName evidence="2">GroES-like protein</fullName>
    </submittedName>
</protein>
<accession>A0A9P8K7E2</accession>
<reference evidence="2" key="1">
    <citation type="journal article" date="2021" name="J Fungi (Basel)">
        <title>Virulence traits and population genomics of the black yeast Aureobasidium melanogenum.</title>
        <authorList>
            <person name="Cernosa A."/>
            <person name="Sun X."/>
            <person name="Gostincar C."/>
            <person name="Fang C."/>
            <person name="Gunde-Cimerman N."/>
            <person name="Song Z."/>
        </authorList>
    </citation>
    <scope>NUCLEOTIDE SEQUENCE</scope>
    <source>
        <strain evidence="2">EXF-8016</strain>
    </source>
</reference>
<dbReference type="CDD" id="cd12148">
    <property type="entry name" value="fungal_TF_MHR"/>
    <property type="match status" value="1"/>
</dbReference>
<dbReference type="SMART" id="SM00829">
    <property type="entry name" value="PKS_ER"/>
    <property type="match status" value="1"/>
</dbReference>
<name>A0A9P8K7E2_AURME</name>
<dbReference type="InterPro" id="IPR036291">
    <property type="entry name" value="NAD(P)-bd_dom_sf"/>
</dbReference>
<dbReference type="InterPro" id="IPR052585">
    <property type="entry name" value="Lipid_raft_assoc_Zn_ADH"/>
</dbReference>
<comment type="caution">
    <text evidence="2">The sequence shown here is derived from an EMBL/GenBank/DDBJ whole genome shotgun (WGS) entry which is preliminary data.</text>
</comment>
<reference evidence="2" key="2">
    <citation type="submission" date="2021-08" db="EMBL/GenBank/DDBJ databases">
        <authorList>
            <person name="Gostincar C."/>
            <person name="Sun X."/>
            <person name="Song Z."/>
            <person name="Gunde-Cimerman N."/>
        </authorList>
    </citation>
    <scope>NUCLEOTIDE SEQUENCE</scope>
    <source>
        <strain evidence="2">EXF-8016</strain>
    </source>
</reference>
<dbReference type="InterPro" id="IPR013149">
    <property type="entry name" value="ADH-like_C"/>
</dbReference>
<dbReference type="Gene3D" id="3.40.50.720">
    <property type="entry name" value="NAD(P)-binding Rossmann-like Domain"/>
    <property type="match status" value="1"/>
</dbReference>
<dbReference type="Pfam" id="PF08240">
    <property type="entry name" value="ADH_N"/>
    <property type="match status" value="1"/>
</dbReference>
<dbReference type="Gene3D" id="3.90.180.10">
    <property type="entry name" value="Medium-chain alcohol dehydrogenases, catalytic domain"/>
    <property type="match status" value="1"/>
</dbReference>
<dbReference type="InterPro" id="IPR013154">
    <property type="entry name" value="ADH-like_N"/>
</dbReference>
<sequence length="524" mass="56638">LNAPTNDLMLALQCQEANALHINTVPKPSPGPGQLLIKVHATSINPSDILNSVGGFFHTTFPRIPGRDYAGTVVAGPEHLLGSEVFGTSGRSFGFTDDGAHAQYCVVAEDAVAPKPKKLSFIQAASVGVPFTTASLMLRRAHVQAHEIVLVIGATGNVGSAAVQIATVKGCTVLTASRGDTTDINLEFDPELEKVFKLTKGHGVDAVLDTTGDTRLLKTALGILGQRGRLAIVSAPRTGDTDFTFDLKSLYRKEHSIIGSNSLSYSSSEMAAEMRSQANTNKRVRQDFLEPRKSRYVGAGSAISFPLKLSHDMGAVDLPRLHSYAWNAGTRPEPIPSFTPQVANLVRYEELHALTSVYFDVVHPVFGVIDKAEFTLRCAEHWMGDGQSVGFDALVGSVCALGSLFAGNDRMIHGATEDFVVAWILRSLYLRSTTRPHASWMSTCSTMHIIEAVGLHRELGTTSVPGNSSEASTPYQRFPELRRKIFWTAKSLNLMFSWQMQAFASIEGYACTTQGLPASISQQS</sequence>
<dbReference type="AlphaFoldDB" id="A0A9P8K7E2"/>
<evidence type="ECO:0000313" key="3">
    <source>
        <dbReference type="Proteomes" id="UP000767238"/>
    </source>
</evidence>
<gene>
    <name evidence="2" type="ORF">KCV03_g6202</name>
</gene>
<proteinExistence type="predicted"/>
<dbReference type="SUPFAM" id="SSF51735">
    <property type="entry name" value="NAD(P)-binding Rossmann-fold domains"/>
    <property type="match status" value="1"/>
</dbReference>
<dbReference type="Pfam" id="PF00107">
    <property type="entry name" value="ADH_zinc_N"/>
    <property type="match status" value="1"/>
</dbReference>
<feature type="domain" description="Enoyl reductase (ER)" evidence="1">
    <location>
        <begin position="15"/>
        <end position="303"/>
    </location>
</feature>
<dbReference type="Proteomes" id="UP000767238">
    <property type="component" value="Unassembled WGS sequence"/>
</dbReference>
<organism evidence="2 3">
    <name type="scientific">Aureobasidium melanogenum</name>
    <name type="common">Aureobasidium pullulans var. melanogenum</name>
    <dbReference type="NCBI Taxonomy" id="46634"/>
    <lineage>
        <taxon>Eukaryota</taxon>
        <taxon>Fungi</taxon>
        <taxon>Dikarya</taxon>
        <taxon>Ascomycota</taxon>
        <taxon>Pezizomycotina</taxon>
        <taxon>Dothideomycetes</taxon>
        <taxon>Dothideomycetidae</taxon>
        <taxon>Dothideales</taxon>
        <taxon>Saccotheciaceae</taxon>
        <taxon>Aureobasidium</taxon>
    </lineage>
</organism>
<dbReference type="InterPro" id="IPR011032">
    <property type="entry name" value="GroES-like_sf"/>
</dbReference>
<dbReference type="EMBL" id="JAHFYH010000045">
    <property type="protein sequence ID" value="KAH0218902.1"/>
    <property type="molecule type" value="Genomic_DNA"/>
</dbReference>